<dbReference type="RefSeq" id="WP_067551564.1">
    <property type="nucleotide sequence ID" value="NZ_LPXN01000006.1"/>
</dbReference>
<dbReference type="AlphaFoldDB" id="A0A154WGU4"/>
<proteinExistence type="predicted"/>
<dbReference type="STRING" id="580166.AUP43_15555"/>
<organism evidence="2 3">
    <name type="scientific">Oceanibaculum pacificum</name>
    <dbReference type="NCBI Taxonomy" id="580166"/>
    <lineage>
        <taxon>Bacteria</taxon>
        <taxon>Pseudomonadati</taxon>
        <taxon>Pseudomonadota</taxon>
        <taxon>Alphaproteobacteria</taxon>
        <taxon>Rhodospirillales</taxon>
        <taxon>Oceanibaculaceae</taxon>
        <taxon>Oceanibaculum</taxon>
    </lineage>
</organism>
<dbReference type="Proteomes" id="UP000076400">
    <property type="component" value="Unassembled WGS sequence"/>
</dbReference>
<reference evidence="2 3" key="1">
    <citation type="submission" date="2015-12" db="EMBL/GenBank/DDBJ databases">
        <title>Genome sequence of Oceanibaculum pacificum MCCC 1A02656.</title>
        <authorList>
            <person name="Lu L."/>
            <person name="Lai Q."/>
            <person name="Shao Z."/>
            <person name="Qian P."/>
        </authorList>
    </citation>
    <scope>NUCLEOTIDE SEQUENCE [LARGE SCALE GENOMIC DNA]</scope>
    <source>
        <strain evidence="2 3">MCCC 1A02656</strain>
    </source>
</reference>
<evidence type="ECO:0000313" key="2">
    <source>
        <dbReference type="EMBL" id="KZD12685.1"/>
    </source>
</evidence>
<name>A0A154WGU4_9PROT</name>
<dbReference type="Pfam" id="PF01497">
    <property type="entry name" value="Peripla_BP_2"/>
    <property type="match status" value="1"/>
</dbReference>
<feature type="domain" description="Fe/B12 periplasmic-binding" evidence="1">
    <location>
        <begin position="44"/>
        <end position="311"/>
    </location>
</feature>
<dbReference type="SUPFAM" id="SSF53807">
    <property type="entry name" value="Helical backbone' metal receptor"/>
    <property type="match status" value="1"/>
</dbReference>
<sequence length="343" mass="37211">MRLAASLPFLLLALWLGIGPAWAESRPIEDSAGRAVVVPGRVERVFAAGPPAAIVLYTLAPDTLLGWTRALSPQEELYLPERWRGLPGHGRLTGRGNSANLEAVLALKPDLVVDLGSVGPTYVSLADRVQGQTGIPTLLLGGRLDELPDSYRLLGTALGKEARAELLAGYIEETLDLVQRRIATVPPAERPRFYYARGPRGLDTALTGSINVEAMDFVGARNVAGDAIGKGGLAAVSLEQVIAWNPAIIVTAEPGFAAQVRDNPNWRTVRAVRDDAILVAPQYPFPWVDFPPSVNRVIGVRWLAARLYPALFPEPLEPIVRDFYSLFYGRTLTDAELTRLLTP</sequence>
<dbReference type="OrthoDB" id="9775594at2"/>
<comment type="caution">
    <text evidence="2">The sequence shown here is derived from an EMBL/GenBank/DDBJ whole genome shotgun (WGS) entry which is preliminary data.</text>
</comment>
<dbReference type="InterPro" id="IPR050902">
    <property type="entry name" value="ABC_Transporter_SBP"/>
</dbReference>
<dbReference type="PROSITE" id="PS50983">
    <property type="entry name" value="FE_B12_PBP"/>
    <property type="match status" value="1"/>
</dbReference>
<evidence type="ECO:0000313" key="3">
    <source>
        <dbReference type="Proteomes" id="UP000076400"/>
    </source>
</evidence>
<evidence type="ECO:0000259" key="1">
    <source>
        <dbReference type="PROSITE" id="PS50983"/>
    </source>
</evidence>
<dbReference type="PANTHER" id="PTHR30535:SF34">
    <property type="entry name" value="MOLYBDATE-BINDING PROTEIN MOLA"/>
    <property type="match status" value="1"/>
</dbReference>
<dbReference type="InterPro" id="IPR002491">
    <property type="entry name" value="ABC_transptr_periplasmic_BD"/>
</dbReference>
<dbReference type="CDD" id="cd01147">
    <property type="entry name" value="HemV-2"/>
    <property type="match status" value="1"/>
</dbReference>
<dbReference type="GO" id="GO:0071281">
    <property type="term" value="P:cellular response to iron ion"/>
    <property type="evidence" value="ECO:0007669"/>
    <property type="project" value="TreeGrafter"/>
</dbReference>
<gene>
    <name evidence="2" type="ORF">AUP43_15555</name>
</gene>
<keyword evidence="3" id="KW-1185">Reference proteome</keyword>
<dbReference type="PANTHER" id="PTHR30535">
    <property type="entry name" value="VITAMIN B12-BINDING PROTEIN"/>
    <property type="match status" value="1"/>
</dbReference>
<protein>
    <submittedName>
        <fullName evidence="2">ABC transporter substrate-binding protein</fullName>
    </submittedName>
</protein>
<dbReference type="Gene3D" id="1.20.58.2180">
    <property type="match status" value="1"/>
</dbReference>
<dbReference type="EMBL" id="LPXN01000006">
    <property type="protein sequence ID" value="KZD12685.1"/>
    <property type="molecule type" value="Genomic_DNA"/>
</dbReference>
<accession>A0A154WGU4</accession>
<dbReference type="Gene3D" id="3.40.50.1980">
    <property type="entry name" value="Nitrogenase molybdenum iron protein domain"/>
    <property type="match status" value="2"/>
</dbReference>